<sequence>MNKNYFSCDVTIPNSKPHAKKQIICEFCNGNHNCRDCTTEKQLKKTVTKNIGKVIEDYIAQNIPCRHCNEKSLYHLDNNTPSCDIKCSNCNMTNIEVKSKCLSVTNLPNDIQCKAGNYNHFIENIIDNQLDLIIVIYSVDRKSKCITFREIYYLYNDALINIMNTNILSINETSYSSIINIKNRKSLFDFKLTIKKPIVISLEDYINQLKCYLVK</sequence>
<dbReference type="AlphaFoldDB" id="A0A6C0D9V6"/>
<dbReference type="InterPro" id="IPR010324">
    <property type="entry name" value="DRP"/>
</dbReference>
<organism evidence="1">
    <name type="scientific">viral metagenome</name>
    <dbReference type="NCBI Taxonomy" id="1070528"/>
    <lineage>
        <taxon>unclassified sequences</taxon>
        <taxon>metagenomes</taxon>
        <taxon>organismal metagenomes</taxon>
    </lineage>
</organism>
<dbReference type="EMBL" id="MN739564">
    <property type="protein sequence ID" value="QHT13241.1"/>
    <property type="molecule type" value="Genomic_DNA"/>
</dbReference>
<name>A0A6C0D9V6_9ZZZZ</name>
<reference evidence="1" key="1">
    <citation type="journal article" date="2020" name="Nature">
        <title>Giant virus diversity and host interactions through global metagenomics.</title>
        <authorList>
            <person name="Schulz F."/>
            <person name="Roux S."/>
            <person name="Paez-Espino D."/>
            <person name="Jungbluth S."/>
            <person name="Walsh D.A."/>
            <person name="Denef V.J."/>
            <person name="McMahon K.D."/>
            <person name="Konstantinidis K.T."/>
            <person name="Eloe-Fadrosh E.A."/>
            <person name="Kyrpides N.C."/>
            <person name="Woyke T."/>
        </authorList>
    </citation>
    <scope>NUCLEOTIDE SEQUENCE</scope>
    <source>
        <strain evidence="1">GVMAG-M-3300023174-131</strain>
    </source>
</reference>
<protein>
    <submittedName>
        <fullName evidence="1">Uncharacterized protein</fullName>
    </submittedName>
</protein>
<evidence type="ECO:0000313" key="1">
    <source>
        <dbReference type="EMBL" id="QHT13241.1"/>
    </source>
</evidence>
<dbReference type="Gene3D" id="3.40.210.30">
    <property type="entry name" value="Dam replacing family, catalytic PD-(D/E)XK domain"/>
    <property type="match status" value="1"/>
</dbReference>
<accession>A0A6C0D9V6</accession>
<dbReference type="Pfam" id="PF06044">
    <property type="entry name" value="DpnI"/>
    <property type="match status" value="1"/>
</dbReference>
<dbReference type="InterPro" id="IPR043025">
    <property type="entry name" value="DRP_PD-(D/E)XK_dom"/>
</dbReference>
<proteinExistence type="predicted"/>